<dbReference type="SUPFAM" id="SSF56112">
    <property type="entry name" value="Protein kinase-like (PK-like)"/>
    <property type="match status" value="1"/>
</dbReference>
<accession>A0A4U9QXD1</accession>
<dbReference type="EMBL" id="LR590481">
    <property type="protein sequence ID" value="VTQ83302.1"/>
    <property type="molecule type" value="Genomic_DNA"/>
</dbReference>
<protein>
    <submittedName>
        <fullName evidence="1">Serine/threonine kinase</fullName>
    </submittedName>
</protein>
<reference evidence="1 2" key="1">
    <citation type="submission" date="2019-05" db="EMBL/GenBank/DDBJ databases">
        <authorList>
            <consortium name="Pathogen Informatics"/>
        </authorList>
    </citation>
    <scope>NUCLEOTIDE SEQUENCE [LARGE SCALE GENOMIC DNA]</scope>
    <source>
        <strain evidence="1 2">NCTC503</strain>
    </source>
</reference>
<evidence type="ECO:0000313" key="1">
    <source>
        <dbReference type="EMBL" id="VTQ83302.1"/>
    </source>
</evidence>
<name>A0A4U9QXD1_HATHI</name>
<keyword evidence="2" id="KW-1185">Reference proteome</keyword>
<keyword evidence="1" id="KW-0808">Transferase</keyword>
<dbReference type="InterPro" id="IPR011009">
    <property type="entry name" value="Kinase-like_dom_sf"/>
</dbReference>
<proteinExistence type="predicted"/>
<dbReference type="KEGG" id="hhw:NCTC503_00329"/>
<gene>
    <name evidence="1" type="ORF">NCTC503_00329</name>
</gene>
<dbReference type="GO" id="GO:0016301">
    <property type="term" value="F:kinase activity"/>
    <property type="evidence" value="ECO:0007669"/>
    <property type="project" value="UniProtKB-KW"/>
</dbReference>
<keyword evidence="1" id="KW-0418">Kinase</keyword>
<dbReference type="AlphaFoldDB" id="A0A4U9QXD1"/>
<organism evidence="1 2">
    <name type="scientific">Hathewaya histolytica</name>
    <name type="common">Clostridium histolyticum</name>
    <dbReference type="NCBI Taxonomy" id="1498"/>
    <lineage>
        <taxon>Bacteria</taxon>
        <taxon>Bacillati</taxon>
        <taxon>Bacillota</taxon>
        <taxon>Clostridia</taxon>
        <taxon>Eubacteriales</taxon>
        <taxon>Clostridiaceae</taxon>
        <taxon>Hathewaya</taxon>
    </lineage>
</organism>
<evidence type="ECO:0000313" key="2">
    <source>
        <dbReference type="Proteomes" id="UP000308489"/>
    </source>
</evidence>
<dbReference type="Proteomes" id="UP000308489">
    <property type="component" value="Chromosome 1"/>
</dbReference>
<sequence>MGKKKGFSMFLDSKGESYLKKGKYLGCGHNGIVYILPKNRIVKFFNDENVCAKEYSILKRTRKSKCFPKVYDCGKNYIVRDFVNGHRLDHYIKENGITKELSYEIFNLIKEFKRLKFKKLDIRCKDIYILDKKHLVVIDPKNNYSKSVLYPRHLMKGLNKLGVLDEFLEFIKEINKETYEFWKYRMNLYLEKNIK</sequence>